<evidence type="ECO:0000313" key="4">
    <source>
        <dbReference type="Proteomes" id="UP000299102"/>
    </source>
</evidence>
<evidence type="ECO:0000259" key="2">
    <source>
        <dbReference type="Pfam" id="PF13843"/>
    </source>
</evidence>
<dbReference type="EMBL" id="BGZK01001497">
    <property type="protein sequence ID" value="GBP81135.1"/>
    <property type="molecule type" value="Genomic_DNA"/>
</dbReference>
<evidence type="ECO:0000256" key="1">
    <source>
        <dbReference type="SAM" id="MobiDB-lite"/>
    </source>
</evidence>
<keyword evidence="4" id="KW-1185">Reference proteome</keyword>
<comment type="caution">
    <text evidence="3">The sequence shown here is derived from an EMBL/GenBank/DDBJ whole genome shotgun (WGS) entry which is preliminary data.</text>
</comment>
<feature type="compositionally biased region" description="Basic residues" evidence="1">
    <location>
        <begin position="59"/>
        <end position="70"/>
    </location>
</feature>
<accession>A0A4C1Z3F1</accession>
<dbReference type="InterPro" id="IPR029526">
    <property type="entry name" value="PGBD"/>
</dbReference>
<dbReference type="OrthoDB" id="10057959at2759"/>
<dbReference type="PANTHER" id="PTHR46599:SF6">
    <property type="entry name" value="DUAL SPECIFICITY PHOSPHATASE 26"/>
    <property type="match status" value="1"/>
</dbReference>
<organism evidence="3 4">
    <name type="scientific">Eumeta variegata</name>
    <name type="common">Bagworm moth</name>
    <name type="synonym">Eumeta japonica</name>
    <dbReference type="NCBI Taxonomy" id="151549"/>
    <lineage>
        <taxon>Eukaryota</taxon>
        <taxon>Metazoa</taxon>
        <taxon>Ecdysozoa</taxon>
        <taxon>Arthropoda</taxon>
        <taxon>Hexapoda</taxon>
        <taxon>Insecta</taxon>
        <taxon>Pterygota</taxon>
        <taxon>Neoptera</taxon>
        <taxon>Endopterygota</taxon>
        <taxon>Lepidoptera</taxon>
        <taxon>Glossata</taxon>
        <taxon>Ditrysia</taxon>
        <taxon>Tineoidea</taxon>
        <taxon>Psychidae</taxon>
        <taxon>Oiketicinae</taxon>
        <taxon>Eumeta</taxon>
    </lineage>
</organism>
<gene>
    <name evidence="3" type="primary">PGBD4</name>
    <name evidence="3" type="ORF">EVAR_88233_1</name>
</gene>
<feature type="compositionally biased region" description="Low complexity" evidence="1">
    <location>
        <begin position="101"/>
        <end position="112"/>
    </location>
</feature>
<dbReference type="STRING" id="151549.A0A4C1Z3F1"/>
<dbReference type="PANTHER" id="PTHR46599">
    <property type="entry name" value="PIGGYBAC TRANSPOSABLE ELEMENT-DERIVED PROTEIN 4"/>
    <property type="match status" value="1"/>
</dbReference>
<feature type="region of interest" description="Disordered" evidence="1">
    <location>
        <begin position="1"/>
        <end position="127"/>
    </location>
</feature>
<sequence length="485" mass="55326">MPIMGAGPNTDTEQSANDDDFDKEEPTPIVRPSEIPIPRQRISTSERSRSRSSAAVICHQRRSRRRKRTKQPGDKSSILTSSDDDDDEPLARRVCRRKTVPSPQASTSAQSQVIAPTSQRRPTRVPIYQGKDGTKWLIHPSSRPNIRTRQENIVINKPGVKGEEALNCKSPLECYHLFITESMLGDIVLFTNMYIRAHKQNFSRERDAKETNIIEVKALIGLLLMAGLKKMNHLNIQEMWGNDGTAPDIFRATMSIKRFYFLLRNLRFDYMNTRTERASHDNMAAMRNIFDAFVTNCQKHYQIGEYCTIDEMLESFRGRCKFRVYMANKLAKYGIKIYALVDAKSYYTSNLEVYAGKQPPGQFNVDNSANALVKRLSQNILNTGRNITMDNFFTSIPLADQLLTNHRTTIVGKLRKNKKEIPPNFLNTKDRSKPSSMFGFGDKKVLLSYVPNKKQKKIVLLLSTLHEDDKIDENTGPAHIISICT</sequence>
<feature type="domain" description="PiggyBac transposable element-derived protein" evidence="2">
    <location>
        <begin position="170"/>
        <end position="474"/>
    </location>
</feature>
<proteinExistence type="predicted"/>
<reference evidence="3 4" key="1">
    <citation type="journal article" date="2019" name="Commun. Biol.">
        <title>The bagworm genome reveals a unique fibroin gene that provides high tensile strength.</title>
        <authorList>
            <person name="Kono N."/>
            <person name="Nakamura H."/>
            <person name="Ohtoshi R."/>
            <person name="Tomita M."/>
            <person name="Numata K."/>
            <person name="Arakawa K."/>
        </authorList>
    </citation>
    <scope>NUCLEOTIDE SEQUENCE [LARGE SCALE GENOMIC DNA]</scope>
</reference>
<protein>
    <submittedName>
        <fullName evidence="3">PiggyBac transposable element-derived protein 4</fullName>
    </submittedName>
</protein>
<dbReference type="Pfam" id="PF13843">
    <property type="entry name" value="DDE_Tnp_1_7"/>
    <property type="match status" value="1"/>
</dbReference>
<name>A0A4C1Z3F1_EUMVA</name>
<dbReference type="AlphaFoldDB" id="A0A4C1Z3F1"/>
<dbReference type="Proteomes" id="UP000299102">
    <property type="component" value="Unassembled WGS sequence"/>
</dbReference>
<evidence type="ECO:0000313" key="3">
    <source>
        <dbReference type="EMBL" id="GBP81135.1"/>
    </source>
</evidence>